<reference evidence="2 3" key="1">
    <citation type="journal article" date="2021" name="Elife">
        <title>Chloroplast acquisition without the gene transfer in kleptoplastic sea slugs, Plakobranchus ocellatus.</title>
        <authorList>
            <person name="Maeda T."/>
            <person name="Takahashi S."/>
            <person name="Yoshida T."/>
            <person name="Shimamura S."/>
            <person name="Takaki Y."/>
            <person name="Nagai Y."/>
            <person name="Toyoda A."/>
            <person name="Suzuki Y."/>
            <person name="Arimoto A."/>
            <person name="Ishii H."/>
            <person name="Satoh N."/>
            <person name="Nishiyama T."/>
            <person name="Hasebe M."/>
            <person name="Maruyama T."/>
            <person name="Minagawa J."/>
            <person name="Obokata J."/>
            <person name="Shigenobu S."/>
        </authorList>
    </citation>
    <scope>NUCLEOTIDE SEQUENCE [LARGE SCALE GENOMIC DNA]</scope>
</reference>
<dbReference type="AlphaFoldDB" id="A0AAV4FP61"/>
<keyword evidence="3" id="KW-1185">Reference proteome</keyword>
<accession>A0AAV4FP61</accession>
<protein>
    <submittedName>
        <fullName evidence="2">Uncharacterized protein</fullName>
    </submittedName>
</protein>
<name>A0AAV4FP61_9GAST</name>
<feature type="region of interest" description="Disordered" evidence="1">
    <location>
        <begin position="63"/>
        <end position="84"/>
    </location>
</feature>
<evidence type="ECO:0000313" key="3">
    <source>
        <dbReference type="Proteomes" id="UP000762676"/>
    </source>
</evidence>
<evidence type="ECO:0000256" key="1">
    <source>
        <dbReference type="SAM" id="MobiDB-lite"/>
    </source>
</evidence>
<dbReference type="Proteomes" id="UP000762676">
    <property type="component" value="Unassembled WGS sequence"/>
</dbReference>
<proteinExistence type="predicted"/>
<gene>
    <name evidence="2" type="ORF">ElyMa_003904800</name>
</gene>
<evidence type="ECO:0000313" key="2">
    <source>
        <dbReference type="EMBL" id="GFR74884.1"/>
    </source>
</evidence>
<organism evidence="2 3">
    <name type="scientific">Elysia marginata</name>
    <dbReference type="NCBI Taxonomy" id="1093978"/>
    <lineage>
        <taxon>Eukaryota</taxon>
        <taxon>Metazoa</taxon>
        <taxon>Spiralia</taxon>
        <taxon>Lophotrochozoa</taxon>
        <taxon>Mollusca</taxon>
        <taxon>Gastropoda</taxon>
        <taxon>Heterobranchia</taxon>
        <taxon>Euthyneura</taxon>
        <taxon>Panpulmonata</taxon>
        <taxon>Sacoglossa</taxon>
        <taxon>Placobranchoidea</taxon>
        <taxon>Plakobranchidae</taxon>
        <taxon>Elysia</taxon>
    </lineage>
</organism>
<dbReference type="EMBL" id="BMAT01007946">
    <property type="protein sequence ID" value="GFR74884.1"/>
    <property type="molecule type" value="Genomic_DNA"/>
</dbReference>
<comment type="caution">
    <text evidence="2">The sequence shown here is derived from an EMBL/GenBank/DDBJ whole genome shotgun (WGS) entry which is preliminary data.</text>
</comment>
<sequence>MGETSSQGEGEVNAPLRSPSCAMRLTYTGTRTVKVWQWEGQLQGVKIAPADHSLVLLAEATGPEHGGAGGAGSLLTHWGWSSTE</sequence>